<proteinExistence type="inferred from homology"/>
<keyword evidence="7" id="KW-0723">Serine/threonine-protein kinase</keyword>
<keyword evidence="5 6" id="KW-0067">ATP-binding</keyword>
<evidence type="ECO:0000256" key="2">
    <source>
        <dbReference type="ARBA" id="ARBA00022729"/>
    </source>
</evidence>
<evidence type="ECO:0000256" key="4">
    <source>
        <dbReference type="ARBA" id="ARBA00022777"/>
    </source>
</evidence>
<accession>A0A2G5DS95</accession>
<dbReference type="InterPro" id="IPR000719">
    <property type="entry name" value="Prot_kinase_dom"/>
</dbReference>
<feature type="transmembrane region" description="Helical" evidence="8">
    <location>
        <begin position="30"/>
        <end position="51"/>
    </location>
</feature>
<reference evidence="10 11" key="1">
    <citation type="submission" date="2017-09" db="EMBL/GenBank/DDBJ databases">
        <title>WGS assembly of Aquilegia coerulea Goldsmith.</title>
        <authorList>
            <person name="Hodges S."/>
            <person name="Kramer E."/>
            <person name="Nordborg M."/>
            <person name="Tomkins J."/>
            <person name="Borevitz J."/>
            <person name="Derieg N."/>
            <person name="Yan J."/>
            <person name="Mihaltcheva S."/>
            <person name="Hayes R.D."/>
            <person name="Rokhsar D."/>
        </authorList>
    </citation>
    <scope>NUCLEOTIDE SEQUENCE [LARGE SCALE GENOMIC DNA]</scope>
    <source>
        <strain evidence="11">cv. Goldsmith</strain>
    </source>
</reference>
<evidence type="ECO:0000256" key="5">
    <source>
        <dbReference type="ARBA" id="ARBA00022840"/>
    </source>
</evidence>
<name>A0A2G5DS95_AQUCA</name>
<dbReference type="Gene3D" id="1.10.510.10">
    <property type="entry name" value="Transferase(Phosphotransferase) domain 1"/>
    <property type="match status" value="1"/>
</dbReference>
<evidence type="ECO:0000313" key="11">
    <source>
        <dbReference type="Proteomes" id="UP000230069"/>
    </source>
</evidence>
<dbReference type="Pfam" id="PF00069">
    <property type="entry name" value="Pkinase"/>
    <property type="match status" value="1"/>
</dbReference>
<dbReference type="InterPro" id="IPR051343">
    <property type="entry name" value="G-type_lectin_kinases/EP1-like"/>
</dbReference>
<dbReference type="PANTHER" id="PTHR47976">
    <property type="entry name" value="G-TYPE LECTIN S-RECEPTOR-LIKE SERINE/THREONINE-PROTEIN KINASE SD2-5"/>
    <property type="match status" value="1"/>
</dbReference>
<protein>
    <recommendedName>
        <fullName evidence="9">Protein kinase domain-containing protein</fullName>
    </recommendedName>
</protein>
<evidence type="ECO:0000256" key="8">
    <source>
        <dbReference type="SAM" id="Phobius"/>
    </source>
</evidence>
<dbReference type="PROSITE" id="PS50011">
    <property type="entry name" value="PROTEIN_KINASE_DOM"/>
    <property type="match status" value="1"/>
</dbReference>
<keyword evidence="3 6" id="KW-0547">Nucleotide-binding</keyword>
<evidence type="ECO:0000256" key="6">
    <source>
        <dbReference type="PROSITE-ProRule" id="PRU10141"/>
    </source>
</evidence>
<dbReference type="GO" id="GO:0004674">
    <property type="term" value="F:protein serine/threonine kinase activity"/>
    <property type="evidence" value="ECO:0007669"/>
    <property type="project" value="UniProtKB-KW"/>
</dbReference>
<dbReference type="Gene3D" id="3.30.200.20">
    <property type="entry name" value="Phosphorylase Kinase, domain 1"/>
    <property type="match status" value="1"/>
</dbReference>
<evidence type="ECO:0000313" key="10">
    <source>
        <dbReference type="EMBL" id="PIA46306.1"/>
    </source>
</evidence>
<dbReference type="GO" id="GO:0005524">
    <property type="term" value="F:ATP binding"/>
    <property type="evidence" value="ECO:0007669"/>
    <property type="project" value="UniProtKB-UniRule"/>
</dbReference>
<dbReference type="AlphaFoldDB" id="A0A2G5DS95"/>
<dbReference type="Proteomes" id="UP000230069">
    <property type="component" value="Unassembled WGS sequence"/>
</dbReference>
<dbReference type="InParanoid" id="A0A2G5DS95"/>
<dbReference type="InterPro" id="IPR017441">
    <property type="entry name" value="Protein_kinase_ATP_BS"/>
</dbReference>
<keyword evidence="2" id="KW-0732">Signal</keyword>
<dbReference type="SUPFAM" id="SSF56112">
    <property type="entry name" value="Protein kinase-like (PK-like)"/>
    <property type="match status" value="1"/>
</dbReference>
<keyword evidence="8" id="KW-1133">Transmembrane helix</keyword>
<evidence type="ECO:0000259" key="9">
    <source>
        <dbReference type="PROSITE" id="PS50011"/>
    </source>
</evidence>
<keyword evidence="1" id="KW-0808">Transferase</keyword>
<evidence type="ECO:0000256" key="3">
    <source>
        <dbReference type="ARBA" id="ARBA00022741"/>
    </source>
</evidence>
<dbReference type="SMART" id="SM00220">
    <property type="entry name" value="S_TKc"/>
    <property type="match status" value="1"/>
</dbReference>
<dbReference type="EMBL" id="KZ305032">
    <property type="protein sequence ID" value="PIA46306.1"/>
    <property type="molecule type" value="Genomic_DNA"/>
</dbReference>
<evidence type="ECO:0000256" key="7">
    <source>
        <dbReference type="RuleBase" id="RU000304"/>
    </source>
</evidence>
<dbReference type="OrthoDB" id="1530339at2759"/>
<keyword evidence="8" id="KW-0472">Membrane</keyword>
<dbReference type="PANTHER" id="PTHR47976:SF60">
    <property type="entry name" value="RECEPTOR-LIKE SERINE_THREONINE-PROTEIN KINASE"/>
    <property type="match status" value="1"/>
</dbReference>
<dbReference type="InterPro" id="IPR011009">
    <property type="entry name" value="Kinase-like_dom_sf"/>
</dbReference>
<feature type="binding site" evidence="6">
    <location>
        <position position="124"/>
    </location>
    <ligand>
        <name>ATP</name>
        <dbReference type="ChEBI" id="CHEBI:30616"/>
    </ligand>
</feature>
<sequence>MGGGNQYQYYAVGNRKLLENGGDQKTVLPLFAWFLIFLVPVLIVVVVFACYKGKLKLTQILANIEAACPFSNTYLDVPVSDVIISYKEIEEATNNFSNQIGSGGFGVVYKGTFAFDNSEVAVKKINTKGLENGCVAEITAMSLINHVHLVKLRGFCKRGLEHFLVFEYMNRGSLDRLLFDSETILNWSERVEIALGTARGLAYLHEGSANKILHLDVKPANILLGDNLQVKIGDFGLSKLLGPEQTKLFMTLRGTHGYLAPEWLINNAGITDKSDVYSYGMVLLEIIRGSRNSSIVKGENGEPRWLYFPRLALAMYKRGQFLELADPRLEDQVNYEQLEMLIKLALCCLHKDPQLRPSMTNVVRMIEGKMAVGIPQVNSLKFLDLYGHGSVEDNMTETTTATTTTTTQDTKPVFSYISSEQVSGPR</sequence>
<dbReference type="PROSITE" id="PS00108">
    <property type="entry name" value="PROTEIN_KINASE_ST"/>
    <property type="match status" value="1"/>
</dbReference>
<evidence type="ECO:0000256" key="1">
    <source>
        <dbReference type="ARBA" id="ARBA00022679"/>
    </source>
</evidence>
<comment type="similarity">
    <text evidence="7">Belongs to the protein kinase superfamily.</text>
</comment>
<organism evidence="10 11">
    <name type="scientific">Aquilegia coerulea</name>
    <name type="common">Rocky mountain columbine</name>
    <dbReference type="NCBI Taxonomy" id="218851"/>
    <lineage>
        <taxon>Eukaryota</taxon>
        <taxon>Viridiplantae</taxon>
        <taxon>Streptophyta</taxon>
        <taxon>Embryophyta</taxon>
        <taxon>Tracheophyta</taxon>
        <taxon>Spermatophyta</taxon>
        <taxon>Magnoliopsida</taxon>
        <taxon>Ranunculales</taxon>
        <taxon>Ranunculaceae</taxon>
        <taxon>Thalictroideae</taxon>
        <taxon>Aquilegia</taxon>
    </lineage>
</organism>
<keyword evidence="4" id="KW-0418">Kinase</keyword>
<feature type="domain" description="Protein kinase" evidence="9">
    <location>
        <begin position="94"/>
        <end position="383"/>
    </location>
</feature>
<keyword evidence="11" id="KW-1185">Reference proteome</keyword>
<keyword evidence="8" id="KW-0812">Transmembrane</keyword>
<dbReference type="PROSITE" id="PS00107">
    <property type="entry name" value="PROTEIN_KINASE_ATP"/>
    <property type="match status" value="1"/>
</dbReference>
<dbReference type="STRING" id="218851.A0A2G5DS95"/>
<gene>
    <name evidence="10" type="ORF">AQUCO_01500074v1</name>
</gene>
<dbReference type="InterPro" id="IPR008271">
    <property type="entry name" value="Ser/Thr_kinase_AS"/>
</dbReference>
<dbReference type="FunFam" id="1.10.510.10:FF:000621">
    <property type="entry name" value="Serine/threonine-protein kinase"/>
    <property type="match status" value="1"/>
</dbReference>